<accession>A0A9Q1QB33</accession>
<evidence type="ECO:0000313" key="3">
    <source>
        <dbReference type="Proteomes" id="UP001153076"/>
    </source>
</evidence>
<dbReference type="AlphaFoldDB" id="A0A9Q1QB33"/>
<dbReference type="Proteomes" id="UP001153076">
    <property type="component" value="Unassembled WGS sequence"/>
</dbReference>
<sequence length="225" mass="25212">MNRSQGLKQSLLRPSSSKNKHSYNSTPYVQKEENVSYAAGEKGTPSLNLQNDSDFNVGVNEDDHLTLLEPQGSTDKSVCTPSLDEEGREDERTVDHNIEQPKAEIDGSKSMNNKKRRCTSNHVVLIADKLEEWREVGTYFHNGPVGENHNLITRYMGMLVKDHTVCPVRVHSCNDIDESAKEQMQAAVKACNAECSRLSMWNTSKERAYLTLEGENGVLFSLGDH</sequence>
<feature type="compositionally biased region" description="Polar residues" evidence="1">
    <location>
        <begin position="1"/>
        <end position="28"/>
    </location>
</feature>
<reference evidence="2" key="1">
    <citation type="submission" date="2022-04" db="EMBL/GenBank/DDBJ databases">
        <title>Carnegiea gigantea Genome sequencing and assembly v2.</title>
        <authorList>
            <person name="Copetti D."/>
            <person name="Sanderson M.J."/>
            <person name="Burquez A."/>
            <person name="Wojciechowski M.F."/>
        </authorList>
    </citation>
    <scope>NUCLEOTIDE SEQUENCE</scope>
    <source>
        <strain evidence="2">SGP5-SGP5p</strain>
        <tissue evidence="2">Aerial part</tissue>
    </source>
</reference>
<organism evidence="2 3">
    <name type="scientific">Carnegiea gigantea</name>
    <dbReference type="NCBI Taxonomy" id="171969"/>
    <lineage>
        <taxon>Eukaryota</taxon>
        <taxon>Viridiplantae</taxon>
        <taxon>Streptophyta</taxon>
        <taxon>Embryophyta</taxon>
        <taxon>Tracheophyta</taxon>
        <taxon>Spermatophyta</taxon>
        <taxon>Magnoliopsida</taxon>
        <taxon>eudicotyledons</taxon>
        <taxon>Gunneridae</taxon>
        <taxon>Pentapetalae</taxon>
        <taxon>Caryophyllales</taxon>
        <taxon>Cactineae</taxon>
        <taxon>Cactaceae</taxon>
        <taxon>Cactoideae</taxon>
        <taxon>Echinocereeae</taxon>
        <taxon>Carnegiea</taxon>
    </lineage>
</organism>
<feature type="compositionally biased region" description="Polar residues" evidence="1">
    <location>
        <begin position="71"/>
        <end position="80"/>
    </location>
</feature>
<dbReference type="EMBL" id="JAKOGI010000430">
    <property type="protein sequence ID" value="KAJ8435134.1"/>
    <property type="molecule type" value="Genomic_DNA"/>
</dbReference>
<feature type="region of interest" description="Disordered" evidence="1">
    <location>
        <begin position="1"/>
        <end position="55"/>
    </location>
</feature>
<gene>
    <name evidence="2" type="ORF">Cgig2_018962</name>
</gene>
<comment type="caution">
    <text evidence="2">The sequence shown here is derived from an EMBL/GenBank/DDBJ whole genome shotgun (WGS) entry which is preliminary data.</text>
</comment>
<protein>
    <submittedName>
        <fullName evidence="2">Uncharacterized protein</fullName>
    </submittedName>
</protein>
<feature type="compositionally biased region" description="Basic and acidic residues" evidence="1">
    <location>
        <begin position="89"/>
        <end position="107"/>
    </location>
</feature>
<feature type="compositionally biased region" description="Polar residues" evidence="1">
    <location>
        <begin position="45"/>
        <end position="54"/>
    </location>
</feature>
<name>A0A9Q1QB33_9CARY</name>
<feature type="region of interest" description="Disordered" evidence="1">
    <location>
        <begin position="67"/>
        <end position="114"/>
    </location>
</feature>
<keyword evidence="3" id="KW-1185">Reference proteome</keyword>
<dbReference type="OrthoDB" id="1729877at2759"/>
<proteinExistence type="predicted"/>
<evidence type="ECO:0000256" key="1">
    <source>
        <dbReference type="SAM" id="MobiDB-lite"/>
    </source>
</evidence>
<evidence type="ECO:0000313" key="2">
    <source>
        <dbReference type="EMBL" id="KAJ8435134.1"/>
    </source>
</evidence>